<gene>
    <name evidence="3" type="ORF">C8J55DRAFT_526583</name>
</gene>
<dbReference type="InterPro" id="IPR012677">
    <property type="entry name" value="Nucleotide-bd_a/b_plait_sf"/>
</dbReference>
<feature type="compositionally biased region" description="Polar residues" evidence="1">
    <location>
        <begin position="432"/>
        <end position="452"/>
    </location>
</feature>
<dbReference type="InterPro" id="IPR018829">
    <property type="entry name" value="DUF2433"/>
</dbReference>
<dbReference type="Pfam" id="PF10360">
    <property type="entry name" value="DUF2433"/>
    <property type="match status" value="1"/>
</dbReference>
<evidence type="ECO:0000313" key="3">
    <source>
        <dbReference type="EMBL" id="KAJ4466866.1"/>
    </source>
</evidence>
<feature type="compositionally biased region" description="Polar residues" evidence="1">
    <location>
        <begin position="381"/>
        <end position="398"/>
    </location>
</feature>
<dbReference type="PANTHER" id="PTHR31987:SF11">
    <property type="entry name" value="DUF2433 DOMAIN-CONTAINING PROTEIN"/>
    <property type="match status" value="1"/>
</dbReference>
<dbReference type="EMBL" id="JANVFS010000043">
    <property type="protein sequence ID" value="KAJ4466866.1"/>
    <property type="molecule type" value="Genomic_DNA"/>
</dbReference>
<comment type="caution">
    <text evidence="3">The sequence shown here is derived from an EMBL/GenBank/DDBJ whole genome shotgun (WGS) entry which is preliminary data.</text>
</comment>
<reference evidence="3" key="2">
    <citation type="journal article" date="2023" name="Proc. Natl. Acad. Sci. U.S.A.">
        <title>A global phylogenomic analysis of the shiitake genus Lentinula.</title>
        <authorList>
            <person name="Sierra-Patev S."/>
            <person name="Min B."/>
            <person name="Naranjo-Ortiz M."/>
            <person name="Looney B."/>
            <person name="Konkel Z."/>
            <person name="Slot J.C."/>
            <person name="Sakamoto Y."/>
            <person name="Steenwyk J.L."/>
            <person name="Rokas A."/>
            <person name="Carro J."/>
            <person name="Camarero S."/>
            <person name="Ferreira P."/>
            <person name="Molpeceres G."/>
            <person name="Ruiz-Duenas F.J."/>
            <person name="Serrano A."/>
            <person name="Henrissat B."/>
            <person name="Drula E."/>
            <person name="Hughes K.W."/>
            <person name="Mata J.L."/>
            <person name="Ishikawa N.K."/>
            <person name="Vargas-Isla R."/>
            <person name="Ushijima S."/>
            <person name="Smith C.A."/>
            <person name="Donoghue J."/>
            <person name="Ahrendt S."/>
            <person name="Andreopoulos W."/>
            <person name="He G."/>
            <person name="LaButti K."/>
            <person name="Lipzen A."/>
            <person name="Ng V."/>
            <person name="Riley R."/>
            <person name="Sandor L."/>
            <person name="Barry K."/>
            <person name="Martinez A.T."/>
            <person name="Xiao Y."/>
            <person name="Gibbons J.G."/>
            <person name="Terashima K."/>
            <person name="Grigoriev I.V."/>
            <person name="Hibbett D."/>
        </authorList>
    </citation>
    <scope>NUCLEOTIDE SEQUENCE</scope>
    <source>
        <strain evidence="3">Sp2 HRB7682 ss15</strain>
    </source>
</reference>
<dbReference type="SUPFAM" id="SSF54928">
    <property type="entry name" value="RNA-binding domain, RBD"/>
    <property type="match status" value="1"/>
</dbReference>
<feature type="region of interest" description="Disordered" evidence="1">
    <location>
        <begin position="641"/>
        <end position="740"/>
    </location>
</feature>
<feature type="region of interest" description="Disordered" evidence="1">
    <location>
        <begin position="381"/>
        <end position="587"/>
    </location>
</feature>
<feature type="compositionally biased region" description="Low complexity" evidence="1">
    <location>
        <begin position="462"/>
        <end position="482"/>
    </location>
</feature>
<dbReference type="Proteomes" id="UP001150238">
    <property type="component" value="Unassembled WGS sequence"/>
</dbReference>
<evidence type="ECO:0000313" key="4">
    <source>
        <dbReference type="Proteomes" id="UP001150238"/>
    </source>
</evidence>
<protein>
    <recommendedName>
        <fullName evidence="2">DUF2433 domain-containing protein</fullName>
    </recommendedName>
</protein>
<dbReference type="GO" id="GO:0003676">
    <property type="term" value="F:nucleic acid binding"/>
    <property type="evidence" value="ECO:0007669"/>
    <property type="project" value="InterPro"/>
</dbReference>
<feature type="domain" description="DUF2433" evidence="2">
    <location>
        <begin position="248"/>
        <end position="375"/>
    </location>
</feature>
<feature type="compositionally biased region" description="Polar residues" evidence="1">
    <location>
        <begin position="684"/>
        <end position="696"/>
    </location>
</feature>
<feature type="compositionally biased region" description="Basic and acidic residues" evidence="1">
    <location>
        <begin position="483"/>
        <end position="533"/>
    </location>
</feature>
<feature type="compositionally biased region" description="Gly residues" evidence="1">
    <location>
        <begin position="726"/>
        <end position="740"/>
    </location>
</feature>
<dbReference type="PANTHER" id="PTHR31987">
    <property type="entry name" value="GLUTAMINASE A-RELATED"/>
    <property type="match status" value="1"/>
</dbReference>
<dbReference type="InterPro" id="IPR029052">
    <property type="entry name" value="Metallo-depent_PP-like"/>
</dbReference>
<reference evidence="3" key="1">
    <citation type="submission" date="2022-08" db="EMBL/GenBank/DDBJ databases">
        <authorList>
            <consortium name="DOE Joint Genome Institute"/>
            <person name="Min B."/>
            <person name="Riley R."/>
            <person name="Sierra-Patev S."/>
            <person name="Naranjo-Ortiz M."/>
            <person name="Looney B."/>
            <person name="Konkel Z."/>
            <person name="Slot J.C."/>
            <person name="Sakamoto Y."/>
            <person name="Steenwyk J.L."/>
            <person name="Rokas A."/>
            <person name="Carro J."/>
            <person name="Camarero S."/>
            <person name="Ferreira P."/>
            <person name="Molpeceres G."/>
            <person name="Ruiz-Duenas F.J."/>
            <person name="Serrano A."/>
            <person name="Henrissat B."/>
            <person name="Drula E."/>
            <person name="Hughes K.W."/>
            <person name="Mata J.L."/>
            <person name="Ishikawa N.K."/>
            <person name="Vargas-Isla R."/>
            <person name="Ushijima S."/>
            <person name="Smith C.A."/>
            <person name="Ahrendt S."/>
            <person name="Andreopoulos W."/>
            <person name="He G."/>
            <person name="Labutti K."/>
            <person name="Lipzen A."/>
            <person name="Ng V."/>
            <person name="Sandor L."/>
            <person name="Barry K."/>
            <person name="Martinez A.T."/>
            <person name="Xiao Y."/>
            <person name="Gibbons J.G."/>
            <person name="Terashima K."/>
            <person name="Hibbett D.S."/>
            <person name="Grigoriev I.V."/>
        </authorList>
    </citation>
    <scope>NUCLEOTIDE SEQUENCE</scope>
    <source>
        <strain evidence="3">Sp2 HRB7682 ss15</strain>
    </source>
</reference>
<accession>A0A9W8ZUQ4</accession>
<dbReference type="AlphaFoldDB" id="A0A9W8ZUQ4"/>
<evidence type="ECO:0000256" key="1">
    <source>
        <dbReference type="SAM" id="MobiDB-lite"/>
    </source>
</evidence>
<name>A0A9W8ZUQ4_9AGAR</name>
<evidence type="ECO:0000259" key="2">
    <source>
        <dbReference type="Pfam" id="PF10360"/>
    </source>
</evidence>
<proteinExistence type="predicted"/>
<feature type="compositionally biased region" description="Low complexity" evidence="1">
    <location>
        <begin position="402"/>
        <end position="412"/>
    </location>
</feature>
<sequence>MVNTTTKTFDTAHGRILCIADIRGRLSAINDLAREVNAVAVIHTGDFGFFEATSLDRINDRTLRHLTMYSPLVASAQRTHLLQQNSPLRNSVDISILSEFPLLLSGNLRLNVPVYTVWGACEDIVIMEKFRAKTYEVPNLNILDEATTHLLDLGGVKLRLLGLGGAVVPHKMFDNGDGSATIAGGQGTMWTTTLQLGELVDTAQRVHDPSETRLLVTHASPGREGIIAQLALVCKADLTISAGLHFRYSTSWNEFSVLADYEGFRRKLLLGKETFDKVWESVKAQVDVVVDENQRVLLDKALNVVERIPPPIGPGGAPTGVTTAKEALAAQDEPMWKNCWNWNLCDAAYGSLILDVREGRVSAELKSQGFNYAYRRSATVPVTPTSANPSNTLSPNHKPSSKSATPAPKVVAPAPPSTVHSKPATPAPVPPNSSNTIGRTNAVATTSISNQAVDRAVPPHLAGKGSTGTSSKAASGTGTPSSEPKDQKEGVKGEKEGDQDGSGAKDKETAKLEKAERDKQKRKEKKERNREKAAAAAAGEGSVPASASATIDDTKSPIDQLKSPASVTGTLSGGVRTPKSAKPPRNPWTIFMRMNATMPENELREFYAQGVKDGGGVTKVYFPNTTGAGRAQKLAYVEFGDEETMRRGLERSGQSLNGSIPELKQATDRETREREYRERAVAQSVPNSVTSPTDSQPHPERSGSFRGRGRGGGGFASRGLAAAGLTRGGGRGSGTGPGAP</sequence>
<dbReference type="Gene3D" id="3.30.70.330">
    <property type="match status" value="1"/>
</dbReference>
<dbReference type="SUPFAM" id="SSF56300">
    <property type="entry name" value="Metallo-dependent phosphatases"/>
    <property type="match status" value="1"/>
</dbReference>
<feature type="compositionally biased region" description="Basic and acidic residues" evidence="1">
    <location>
        <begin position="665"/>
        <end position="680"/>
    </location>
</feature>
<dbReference type="InterPro" id="IPR052743">
    <property type="entry name" value="Glutaminase_GtaA"/>
</dbReference>
<dbReference type="InterPro" id="IPR035979">
    <property type="entry name" value="RBD_domain_sf"/>
</dbReference>
<organism evidence="3 4">
    <name type="scientific">Lentinula lateritia</name>
    <dbReference type="NCBI Taxonomy" id="40482"/>
    <lineage>
        <taxon>Eukaryota</taxon>
        <taxon>Fungi</taxon>
        <taxon>Dikarya</taxon>
        <taxon>Basidiomycota</taxon>
        <taxon>Agaricomycotina</taxon>
        <taxon>Agaricomycetes</taxon>
        <taxon>Agaricomycetidae</taxon>
        <taxon>Agaricales</taxon>
        <taxon>Marasmiineae</taxon>
        <taxon>Omphalotaceae</taxon>
        <taxon>Lentinula</taxon>
    </lineage>
</organism>